<sequence>MQSSMGFAFVAFAVPCIAFSVPQNAVLRLPGSSVPRRRPAAVTTPKMSMMGGGILGVGTPELLVVCAAGYFLLGPQELYKLAREIGKLVSNARAAVIASAAEWQSTMDQQLDLSELRDVQAAARELQDAFNFRSERYMNEWRQYNRGPYSDIPDVLPEPDPAPEADDKFKQQLEIDDWNAKIMANDKTDPLVFMEKKQKALEQIERDYDRKRRELDLEYEYERQKLQVEFASSEQELAHFDDSPTSSSSSEVGKA</sequence>
<keyword evidence="10" id="KW-0732">Signal</keyword>
<protein>
    <submittedName>
        <fullName evidence="11">Uncharacterized protein</fullName>
    </submittedName>
</protein>
<feature type="signal peptide" evidence="10">
    <location>
        <begin position="1"/>
        <end position="18"/>
    </location>
</feature>
<name>A0AAD7UNR7_9STRA</name>
<dbReference type="Pfam" id="PF02416">
    <property type="entry name" value="TatA_B_E"/>
    <property type="match status" value="1"/>
</dbReference>
<evidence type="ECO:0000256" key="3">
    <source>
        <dbReference type="ARBA" id="ARBA00022692"/>
    </source>
</evidence>
<evidence type="ECO:0000256" key="2">
    <source>
        <dbReference type="ARBA" id="ARBA00022448"/>
    </source>
</evidence>
<dbReference type="Gene3D" id="1.20.5.3310">
    <property type="match status" value="1"/>
</dbReference>
<evidence type="ECO:0000256" key="9">
    <source>
        <dbReference type="SAM" id="Phobius"/>
    </source>
</evidence>
<feature type="chain" id="PRO_5042194347" evidence="10">
    <location>
        <begin position="19"/>
        <end position="255"/>
    </location>
</feature>
<accession>A0AAD7UNR7</accession>
<evidence type="ECO:0000256" key="1">
    <source>
        <dbReference type="ARBA" id="ARBA00004167"/>
    </source>
</evidence>
<evidence type="ECO:0000313" key="12">
    <source>
        <dbReference type="Proteomes" id="UP001230188"/>
    </source>
</evidence>
<evidence type="ECO:0000256" key="5">
    <source>
        <dbReference type="ARBA" id="ARBA00022989"/>
    </source>
</evidence>
<reference evidence="11" key="1">
    <citation type="submission" date="2023-01" db="EMBL/GenBank/DDBJ databases">
        <title>Metagenome sequencing of chrysophaentin producing Chrysophaeum taylorii.</title>
        <authorList>
            <person name="Davison J."/>
            <person name="Bewley C."/>
        </authorList>
    </citation>
    <scope>NUCLEOTIDE SEQUENCE</scope>
    <source>
        <strain evidence="11">NIES-1699</strain>
    </source>
</reference>
<dbReference type="InterPro" id="IPR003369">
    <property type="entry name" value="TatA/B/E"/>
</dbReference>
<evidence type="ECO:0000256" key="4">
    <source>
        <dbReference type="ARBA" id="ARBA00022927"/>
    </source>
</evidence>
<organism evidence="11 12">
    <name type="scientific">Chrysophaeum taylorii</name>
    <dbReference type="NCBI Taxonomy" id="2483200"/>
    <lineage>
        <taxon>Eukaryota</taxon>
        <taxon>Sar</taxon>
        <taxon>Stramenopiles</taxon>
        <taxon>Ochrophyta</taxon>
        <taxon>Pelagophyceae</taxon>
        <taxon>Pelagomonadales</taxon>
        <taxon>Pelagomonadaceae</taxon>
        <taxon>Chrysophaeum</taxon>
    </lineage>
</organism>
<feature type="compositionally biased region" description="Low complexity" evidence="8">
    <location>
        <begin position="246"/>
        <end position="255"/>
    </location>
</feature>
<gene>
    <name evidence="11" type="ORF">CTAYLR_002240</name>
</gene>
<evidence type="ECO:0000256" key="7">
    <source>
        <dbReference type="ARBA" id="ARBA00023136"/>
    </source>
</evidence>
<evidence type="ECO:0000256" key="8">
    <source>
        <dbReference type="SAM" id="MobiDB-lite"/>
    </source>
</evidence>
<dbReference type="AlphaFoldDB" id="A0AAD7UNR7"/>
<keyword evidence="4" id="KW-0653">Protein transport</keyword>
<dbReference type="EMBL" id="JAQMWT010000029">
    <property type="protein sequence ID" value="KAJ8613346.1"/>
    <property type="molecule type" value="Genomic_DNA"/>
</dbReference>
<feature type="transmembrane region" description="Helical" evidence="9">
    <location>
        <begin position="52"/>
        <end position="73"/>
    </location>
</feature>
<keyword evidence="6" id="KW-0811">Translocation</keyword>
<feature type="region of interest" description="Disordered" evidence="8">
    <location>
        <begin position="233"/>
        <end position="255"/>
    </location>
</feature>
<keyword evidence="7 9" id="KW-0472">Membrane</keyword>
<evidence type="ECO:0000313" key="11">
    <source>
        <dbReference type="EMBL" id="KAJ8613346.1"/>
    </source>
</evidence>
<comment type="caution">
    <text evidence="11">The sequence shown here is derived from an EMBL/GenBank/DDBJ whole genome shotgun (WGS) entry which is preliminary data.</text>
</comment>
<comment type="subcellular location">
    <subcellularLocation>
        <location evidence="1">Membrane</location>
        <topology evidence="1">Single-pass membrane protein</topology>
    </subcellularLocation>
</comment>
<proteinExistence type="predicted"/>
<dbReference type="Proteomes" id="UP001230188">
    <property type="component" value="Unassembled WGS sequence"/>
</dbReference>
<keyword evidence="2" id="KW-0813">Transport</keyword>
<keyword evidence="12" id="KW-1185">Reference proteome</keyword>
<evidence type="ECO:0000256" key="10">
    <source>
        <dbReference type="SAM" id="SignalP"/>
    </source>
</evidence>
<keyword evidence="3 9" id="KW-0812">Transmembrane</keyword>
<evidence type="ECO:0000256" key="6">
    <source>
        <dbReference type="ARBA" id="ARBA00023010"/>
    </source>
</evidence>
<keyword evidence="5 9" id="KW-1133">Transmembrane helix</keyword>